<feature type="region of interest" description="Disordered" evidence="2">
    <location>
        <begin position="242"/>
        <end position="267"/>
    </location>
</feature>
<evidence type="ECO:0000256" key="1">
    <source>
        <dbReference type="SAM" id="Coils"/>
    </source>
</evidence>
<dbReference type="Gene3D" id="3.40.50.2020">
    <property type="match status" value="1"/>
</dbReference>
<reference evidence="3 4" key="1">
    <citation type="journal article" date="2007" name="PLoS Genet.">
        <title>Patterns and implications of gene gain and loss in the evolution of Prochlorococcus.</title>
        <authorList>
            <person name="Kettler G.C."/>
            <person name="Martiny A.C."/>
            <person name="Huang K."/>
            <person name="Zucker J."/>
            <person name="Coleman M.L."/>
            <person name="Rodrigue S."/>
            <person name="Chen F."/>
            <person name="Lapidus A."/>
            <person name="Ferriera S."/>
            <person name="Johnson J."/>
            <person name="Steglich C."/>
            <person name="Church G.M."/>
            <person name="Richardson P."/>
            <person name="Chisholm S.W."/>
        </authorList>
    </citation>
    <scope>NUCLEOTIDE SEQUENCE [LARGE SCALE GENOMIC DNA]</scope>
    <source>
        <strain evidence="3 4">MIT 9215</strain>
    </source>
</reference>
<protein>
    <recommendedName>
        <fullName evidence="5">Phosphoribosyltransferase</fullName>
    </recommendedName>
</protein>
<dbReference type="HOGENOM" id="CLU_717392_0_0_3"/>
<proteinExistence type="predicted"/>
<evidence type="ECO:0000313" key="3">
    <source>
        <dbReference type="EMBL" id="ABV50882.1"/>
    </source>
</evidence>
<evidence type="ECO:0000313" key="4">
    <source>
        <dbReference type="Proteomes" id="UP000002014"/>
    </source>
</evidence>
<name>A8G5K1_PROM2</name>
<dbReference type="Proteomes" id="UP000002014">
    <property type="component" value="Chromosome"/>
</dbReference>
<feature type="coiled-coil region" evidence="1">
    <location>
        <begin position="339"/>
        <end position="366"/>
    </location>
</feature>
<dbReference type="SUPFAM" id="SSF53271">
    <property type="entry name" value="PRTase-like"/>
    <property type="match status" value="1"/>
</dbReference>
<dbReference type="KEGG" id="pmh:P9215_12671"/>
<evidence type="ECO:0008006" key="5">
    <source>
        <dbReference type="Google" id="ProtNLM"/>
    </source>
</evidence>
<sequence length="385" mass="44605">MNGSIIYESDENSYNEYLNKKKINKEKEFTHKSNDISWLKNSTKLIKSNFSKYQSIQIYHPKNSSYFGDSDQRLLNFKDFYKFKDKKCFEAVLFYSECLRYVIPSNKNIYLCCVPSSKAYTKNTLAYLIRKLSAGPIIDGSELLVTTKNRLEKKKKNAFTDEELASTINVKGKYIPKDYQILLLDDVVTSGQSFNVCQKLIAEAGFNNQITCLALGYTSMNWNPKSFSDEIIVKNTFIEPINKSDSQRRPPKVTSGRFDNLKPNESENHKEDIFPELTGKALLRKISRLSNSNIDEIVIACGYIKRKDNYGNVYPDFEKFNKALSTAKEKGHNYEEDIKKTFEDNSEKLLKKLDDLKNYIEKKKIKEKVKNKVKSLSSKILNFFN</sequence>
<dbReference type="CDD" id="cd06223">
    <property type="entry name" value="PRTases_typeI"/>
    <property type="match status" value="1"/>
</dbReference>
<gene>
    <name evidence="3" type="ordered locus">P9215_12671</name>
</gene>
<dbReference type="InterPro" id="IPR029057">
    <property type="entry name" value="PRTase-like"/>
</dbReference>
<organism evidence="3 4">
    <name type="scientific">Prochlorococcus marinus (strain MIT 9215)</name>
    <dbReference type="NCBI Taxonomy" id="93060"/>
    <lineage>
        <taxon>Bacteria</taxon>
        <taxon>Bacillati</taxon>
        <taxon>Cyanobacteriota</taxon>
        <taxon>Cyanophyceae</taxon>
        <taxon>Synechococcales</taxon>
        <taxon>Prochlorococcaceae</taxon>
        <taxon>Prochlorococcus</taxon>
    </lineage>
</organism>
<evidence type="ECO:0000256" key="2">
    <source>
        <dbReference type="SAM" id="MobiDB-lite"/>
    </source>
</evidence>
<accession>A8G5K1</accession>
<dbReference type="AlphaFoldDB" id="A8G5K1"/>
<dbReference type="EMBL" id="CP000825">
    <property type="protein sequence ID" value="ABV50882.1"/>
    <property type="molecule type" value="Genomic_DNA"/>
</dbReference>
<dbReference type="InterPro" id="IPR000836">
    <property type="entry name" value="PRTase_dom"/>
</dbReference>
<keyword evidence="1" id="KW-0175">Coiled coil</keyword>